<sequence length="43" mass="5054">MTRMLYRIITYNNRTGPLLPCHKSGVRFLGQQIQYQAAEIEQN</sequence>
<dbReference type="EMBL" id="CABVLI010000046">
    <property type="protein sequence ID" value="VVT28028.1"/>
    <property type="molecule type" value="Genomic_DNA"/>
</dbReference>
<accession>A0A5E8AAI4</accession>
<dbReference type="AlphaFoldDB" id="A0A5E8AAI4"/>
<proteinExistence type="predicted"/>
<organism evidence="1 2">
    <name type="scientific">Sphingomonas aurantiaca</name>
    <dbReference type="NCBI Taxonomy" id="185949"/>
    <lineage>
        <taxon>Bacteria</taxon>
        <taxon>Pseudomonadati</taxon>
        <taxon>Pseudomonadota</taxon>
        <taxon>Alphaproteobacteria</taxon>
        <taxon>Sphingomonadales</taxon>
        <taxon>Sphingomonadaceae</taxon>
        <taxon>Sphingomonas</taxon>
    </lineage>
</organism>
<protein>
    <submittedName>
        <fullName evidence="1">Uncharacterized protein</fullName>
    </submittedName>
</protein>
<gene>
    <name evidence="1" type="ORF">SPHINGO391_500120</name>
</gene>
<reference evidence="1 2" key="1">
    <citation type="submission" date="2019-09" db="EMBL/GenBank/DDBJ databases">
        <authorList>
            <person name="Dittami M. S."/>
        </authorList>
    </citation>
    <scope>NUCLEOTIDE SEQUENCE [LARGE SCALE GENOMIC DNA]</scope>
    <source>
        <strain evidence="1">SPHINGO391</strain>
    </source>
</reference>
<evidence type="ECO:0000313" key="2">
    <source>
        <dbReference type="Proteomes" id="UP000326857"/>
    </source>
</evidence>
<name>A0A5E8AAI4_9SPHN</name>
<evidence type="ECO:0000313" key="1">
    <source>
        <dbReference type="EMBL" id="VVT28028.1"/>
    </source>
</evidence>
<dbReference type="Proteomes" id="UP000326857">
    <property type="component" value="Unassembled WGS sequence"/>
</dbReference>